<accession>A0A832ZX57</accession>
<evidence type="ECO:0000256" key="4">
    <source>
        <dbReference type="ARBA" id="ARBA00022692"/>
    </source>
</evidence>
<dbReference type="PROSITE" id="PS50850">
    <property type="entry name" value="MFS"/>
    <property type="match status" value="1"/>
</dbReference>
<dbReference type="Proteomes" id="UP000608579">
    <property type="component" value="Unassembled WGS sequence"/>
</dbReference>
<dbReference type="InterPro" id="IPR036259">
    <property type="entry name" value="MFS_trans_sf"/>
</dbReference>
<evidence type="ECO:0000256" key="1">
    <source>
        <dbReference type="ARBA" id="ARBA00004651"/>
    </source>
</evidence>
<dbReference type="Gene3D" id="1.20.1250.20">
    <property type="entry name" value="MFS general substrate transporter like domains"/>
    <property type="match status" value="1"/>
</dbReference>
<reference evidence="9" key="1">
    <citation type="journal article" date="2020" name="ISME J.">
        <title>Gammaproteobacteria mediating utilization of methyl-, sulfur- and petroleum organic compounds in deep ocean hydrothermal plumes.</title>
        <authorList>
            <person name="Zhou Z."/>
            <person name="Liu Y."/>
            <person name="Pan J."/>
            <person name="Cron B.R."/>
            <person name="Toner B.M."/>
            <person name="Anantharaman K."/>
            <person name="Breier J.A."/>
            <person name="Dick G.J."/>
            <person name="Li M."/>
        </authorList>
    </citation>
    <scope>NUCLEOTIDE SEQUENCE</scope>
    <source>
        <strain evidence="9">SZUA-1515</strain>
    </source>
</reference>
<keyword evidence="2" id="KW-0813">Transport</keyword>
<sequence length="206" mass="21496">ETAKVATDGSPVKKTEQLGGVLNKVVLSVMLVRLGLSYSAATIIVFLPVLLKREMSLGSFEIGALFSVAAFVNMLARPLSGYLSSKMGEAKPIYLAITLMSLAATMLPTSIPPLIWAGIISYGLSMGLFIPSSVLLISRTVPPELRTLSLAYVTAMIDLGSALGSFGSGAIASLMGINAAFASALLIIISTSLVSATLCRKRSPEL</sequence>
<evidence type="ECO:0000256" key="5">
    <source>
        <dbReference type="ARBA" id="ARBA00022989"/>
    </source>
</evidence>
<proteinExistence type="predicted"/>
<feature type="transmembrane region" description="Helical" evidence="7">
    <location>
        <begin position="92"/>
        <end position="109"/>
    </location>
</feature>
<evidence type="ECO:0000259" key="8">
    <source>
        <dbReference type="PROSITE" id="PS50850"/>
    </source>
</evidence>
<keyword evidence="4 7" id="KW-0812">Transmembrane</keyword>
<keyword evidence="6 7" id="KW-0472">Membrane</keyword>
<comment type="caution">
    <text evidence="9">The sequence shown here is derived from an EMBL/GenBank/DDBJ whole genome shotgun (WGS) entry which is preliminary data.</text>
</comment>
<gene>
    <name evidence="9" type="ORF">EYH45_00125</name>
</gene>
<evidence type="ECO:0000313" key="9">
    <source>
        <dbReference type="EMBL" id="HIQ28951.1"/>
    </source>
</evidence>
<evidence type="ECO:0000256" key="3">
    <source>
        <dbReference type="ARBA" id="ARBA00022475"/>
    </source>
</evidence>
<feature type="transmembrane region" description="Helical" evidence="7">
    <location>
        <begin position="177"/>
        <end position="199"/>
    </location>
</feature>
<feature type="non-terminal residue" evidence="9">
    <location>
        <position position="1"/>
    </location>
</feature>
<feature type="domain" description="Major facilitator superfamily (MFS) profile" evidence="8">
    <location>
        <begin position="25"/>
        <end position="206"/>
    </location>
</feature>
<feature type="transmembrane region" description="Helical" evidence="7">
    <location>
        <begin position="25"/>
        <end position="50"/>
    </location>
</feature>
<dbReference type="PANTHER" id="PTHR23517">
    <property type="entry name" value="RESISTANCE PROTEIN MDTM, PUTATIVE-RELATED-RELATED"/>
    <property type="match status" value="1"/>
</dbReference>
<feature type="transmembrane region" description="Helical" evidence="7">
    <location>
        <begin position="149"/>
        <end position="171"/>
    </location>
</feature>
<protein>
    <submittedName>
        <fullName evidence="9">MFS transporter</fullName>
    </submittedName>
</protein>
<dbReference type="InterPro" id="IPR020846">
    <property type="entry name" value="MFS_dom"/>
</dbReference>
<name>A0A832ZX57_CALS0</name>
<keyword evidence="3" id="KW-1003">Cell membrane</keyword>
<dbReference type="PANTHER" id="PTHR23517:SF3">
    <property type="entry name" value="INTEGRAL MEMBRANE TRANSPORT PROTEIN"/>
    <property type="match status" value="1"/>
</dbReference>
<dbReference type="InterPro" id="IPR050171">
    <property type="entry name" value="MFS_Transporters"/>
</dbReference>
<evidence type="ECO:0000256" key="6">
    <source>
        <dbReference type="ARBA" id="ARBA00023136"/>
    </source>
</evidence>
<dbReference type="SUPFAM" id="SSF103473">
    <property type="entry name" value="MFS general substrate transporter"/>
    <property type="match status" value="1"/>
</dbReference>
<feature type="transmembrane region" description="Helical" evidence="7">
    <location>
        <begin position="62"/>
        <end position="80"/>
    </location>
</feature>
<dbReference type="GO" id="GO:0022857">
    <property type="term" value="F:transmembrane transporter activity"/>
    <property type="evidence" value="ECO:0007669"/>
    <property type="project" value="InterPro"/>
</dbReference>
<comment type="subcellular location">
    <subcellularLocation>
        <location evidence="1">Cell membrane</location>
        <topology evidence="1">Multi-pass membrane protein</topology>
    </subcellularLocation>
</comment>
<dbReference type="EMBL" id="DQVM01000002">
    <property type="protein sequence ID" value="HIQ28951.1"/>
    <property type="molecule type" value="Genomic_DNA"/>
</dbReference>
<evidence type="ECO:0000313" key="10">
    <source>
        <dbReference type="Proteomes" id="UP000608579"/>
    </source>
</evidence>
<keyword evidence="5 7" id="KW-1133">Transmembrane helix</keyword>
<dbReference type="Pfam" id="PF07690">
    <property type="entry name" value="MFS_1"/>
    <property type="match status" value="1"/>
</dbReference>
<dbReference type="GO" id="GO:0005886">
    <property type="term" value="C:plasma membrane"/>
    <property type="evidence" value="ECO:0007669"/>
    <property type="project" value="UniProtKB-SubCell"/>
</dbReference>
<dbReference type="AlphaFoldDB" id="A0A832ZX57"/>
<organism evidence="9 10">
    <name type="scientific">Caldiarchaeum subterraneum</name>
    <dbReference type="NCBI Taxonomy" id="311458"/>
    <lineage>
        <taxon>Archaea</taxon>
        <taxon>Nitrososphaerota</taxon>
        <taxon>Candidatus Caldarchaeales</taxon>
        <taxon>Candidatus Caldarchaeaceae</taxon>
        <taxon>Candidatus Caldarchaeum</taxon>
    </lineage>
</organism>
<dbReference type="InterPro" id="IPR011701">
    <property type="entry name" value="MFS"/>
</dbReference>
<feature type="transmembrane region" description="Helical" evidence="7">
    <location>
        <begin position="115"/>
        <end position="137"/>
    </location>
</feature>
<evidence type="ECO:0000256" key="2">
    <source>
        <dbReference type="ARBA" id="ARBA00022448"/>
    </source>
</evidence>
<evidence type="ECO:0000256" key="7">
    <source>
        <dbReference type="SAM" id="Phobius"/>
    </source>
</evidence>